<feature type="compositionally biased region" description="Low complexity" evidence="1">
    <location>
        <begin position="223"/>
        <end position="243"/>
    </location>
</feature>
<feature type="region of interest" description="Disordered" evidence="1">
    <location>
        <begin position="792"/>
        <end position="858"/>
    </location>
</feature>
<feature type="region of interest" description="Disordered" evidence="1">
    <location>
        <begin position="456"/>
        <end position="521"/>
    </location>
</feature>
<name>A0A3D8R721_9HELO</name>
<accession>A0A3D8R721</accession>
<feature type="compositionally biased region" description="Low complexity" evidence="1">
    <location>
        <begin position="731"/>
        <end position="741"/>
    </location>
</feature>
<feature type="compositionally biased region" description="Basic and acidic residues" evidence="1">
    <location>
        <begin position="848"/>
        <end position="858"/>
    </location>
</feature>
<organism evidence="2 3">
    <name type="scientific">Coleophoma cylindrospora</name>
    <dbReference type="NCBI Taxonomy" id="1849047"/>
    <lineage>
        <taxon>Eukaryota</taxon>
        <taxon>Fungi</taxon>
        <taxon>Dikarya</taxon>
        <taxon>Ascomycota</taxon>
        <taxon>Pezizomycotina</taxon>
        <taxon>Leotiomycetes</taxon>
        <taxon>Helotiales</taxon>
        <taxon>Dermateaceae</taxon>
        <taxon>Coleophoma</taxon>
    </lineage>
</organism>
<proteinExistence type="predicted"/>
<evidence type="ECO:0000313" key="2">
    <source>
        <dbReference type="EMBL" id="RDW69751.1"/>
    </source>
</evidence>
<protein>
    <submittedName>
        <fullName evidence="2">Uncharacterized protein</fullName>
    </submittedName>
</protein>
<feature type="region of interest" description="Disordered" evidence="1">
    <location>
        <begin position="99"/>
        <end position="121"/>
    </location>
</feature>
<dbReference type="Proteomes" id="UP000256645">
    <property type="component" value="Unassembled WGS sequence"/>
</dbReference>
<feature type="region of interest" description="Disordered" evidence="1">
    <location>
        <begin position="223"/>
        <end position="284"/>
    </location>
</feature>
<feature type="region of interest" description="Disordered" evidence="1">
    <location>
        <begin position="589"/>
        <end position="661"/>
    </location>
</feature>
<feature type="region of interest" description="Disordered" evidence="1">
    <location>
        <begin position="711"/>
        <end position="775"/>
    </location>
</feature>
<keyword evidence="3" id="KW-1185">Reference proteome</keyword>
<dbReference type="STRING" id="1849047.A0A3D8R721"/>
<comment type="caution">
    <text evidence="2">The sequence shown here is derived from an EMBL/GenBank/DDBJ whole genome shotgun (WGS) entry which is preliminary data.</text>
</comment>
<dbReference type="OrthoDB" id="10333807at2759"/>
<gene>
    <name evidence="2" type="ORF">BP6252_08771</name>
</gene>
<feature type="compositionally biased region" description="Acidic residues" evidence="1">
    <location>
        <begin position="464"/>
        <end position="473"/>
    </location>
</feature>
<feature type="compositionally biased region" description="Basic and acidic residues" evidence="1">
    <location>
        <begin position="480"/>
        <end position="498"/>
    </location>
</feature>
<evidence type="ECO:0000256" key="1">
    <source>
        <dbReference type="SAM" id="MobiDB-lite"/>
    </source>
</evidence>
<feature type="compositionally biased region" description="Low complexity" evidence="1">
    <location>
        <begin position="758"/>
        <end position="769"/>
    </location>
</feature>
<reference evidence="2 3" key="1">
    <citation type="journal article" date="2018" name="IMA Fungus">
        <title>IMA Genome-F 9: Draft genome sequence of Annulohypoxylon stygium, Aspergillus mulundensis, Berkeleyomyces basicola (syn. Thielaviopsis basicola), Ceratocystis smalleyi, two Cercospora beticola strains, Coleophoma cylindrospora, Fusarium fracticaudum, Phialophora cf. hyalina, and Morchella septimelata.</title>
        <authorList>
            <person name="Wingfield B.D."/>
            <person name="Bills G.F."/>
            <person name="Dong Y."/>
            <person name="Huang W."/>
            <person name="Nel W.J."/>
            <person name="Swalarsk-Parry B.S."/>
            <person name="Vaghefi N."/>
            <person name="Wilken P.M."/>
            <person name="An Z."/>
            <person name="de Beer Z.W."/>
            <person name="De Vos L."/>
            <person name="Chen L."/>
            <person name="Duong T.A."/>
            <person name="Gao Y."/>
            <person name="Hammerbacher A."/>
            <person name="Kikkert J.R."/>
            <person name="Li Y."/>
            <person name="Li H."/>
            <person name="Li K."/>
            <person name="Li Q."/>
            <person name="Liu X."/>
            <person name="Ma X."/>
            <person name="Naidoo K."/>
            <person name="Pethybridge S.J."/>
            <person name="Sun J."/>
            <person name="Steenkamp E.T."/>
            <person name="van der Nest M.A."/>
            <person name="van Wyk S."/>
            <person name="Wingfield M.J."/>
            <person name="Xiong C."/>
            <person name="Yue Q."/>
            <person name="Zhang X."/>
        </authorList>
    </citation>
    <scope>NUCLEOTIDE SEQUENCE [LARGE SCALE GENOMIC DNA]</scope>
    <source>
        <strain evidence="2 3">BP6252</strain>
    </source>
</reference>
<sequence length="1307" mass="141759">MDGDEPIDNSDLDAFFNDIDIDNDNDMDLDPFAGGFGEVPNDQDLDFWFPIAQEEHGPEIENHPAGDNSLYQFGAPSEEQNTFGPFGVQYATPPVPPGSMPNQPPAPSAGPEIATLGNFSAPNANDPPIISPGTFTAFQSCVACANSNYACSISITGVPCFWCRSYGVFCDVIHLLNGQIQLGVGMYEQQVGANGQDPSVPAGASSASAGALSAPVAAPSAPVAAPSAPVAAPSTPAGASSVPTGDPAKETATTGHDEESVHWSTTQYRPRALGPMVRRRNPSQQAAQKLAASANAVMGALGNVIQIRPPTTAELIHPQPGVFHAGLGGYIDDGPRKPQETKKASKVRRQMAIENMGIRAHPNLEEMWQVRRDQEAGIQDPNVTYIAWNQNILKRYREIQDRALLLVKKLNPKHSAYDAAFARDWNASEQARRTENGHRRTAALLYTREFIAKARRQTKVPDPEPYESDDELNENGIWTKRSDRREPPKSGDGVKDGEGGEGAGGSTAALLPGGVPPNTPLLRQSQRIVKIPTFSQQPDAGDRIRAVGGTGVNPDTYLQIDAPRNSRAMVPMPSRSFQYNHQIDIADDDDFHMGDDESSQVGMHLPPSATNQNPYLASPPPQPAITRRVSRSPTTKAPVRPVQDYDTRPAQMGDSAAGSSRGVTTRVQAIVKSNRPARYGPAQTFVAIAPALNASSSVTGSGASRGVELSLLASGRGRGRGRGRSSGGGNTPRPGTGPTSRVGSATPITGAAAGSNQTPTTVAAALPAPGSGPVSRSQLFAQRLRDIAAEVGLDDESSSSSSDEGQDAAPSRVSKRPMPSWVQSRNAINASRAREAREGMPQIGTSTLHRDWKPSQEGDRCWTCWRKNRQCTGPRAESDDLWPVCEECFDEDEAENCMWGDPNSYNDYVANVDEGNPTRAPEYAYRRRYLARQRFVDQTLAGVQTARTSQSWHAGAGAFYTNSGHIAQRDADAITQAINAGSIYNPYNHDNPNINQPTPAGGPLPGIPTALDLQRDIDEWLRRKDPRIRPFRAEDQDQVCRERRRQVPNLGWETIMTVSHWNRVVFGMEHRYWSEHQVGNSCRCDVVPHNRGRRNFASCGQCRDRQFTFHSQKQSVLLVEIKQWFCEQCAQDAKREYTSNPVHFKVENCTCTGQMTVPWLCNIDRDAAMTEVSKRARLMNRHFMLQLQNRAACGHSRAPINTTPSECLSGKDGTSTSGVWACKSCRDIVIKSTADYASADVLRAAQDQLQAGGGGDGAGGLARPAYDPKDHIPAGTEGVDEVLMARLAAQIFLVDSARFVRWSENNT</sequence>
<feature type="compositionally biased region" description="Pro residues" evidence="1">
    <location>
        <begin position="99"/>
        <end position="108"/>
    </location>
</feature>
<dbReference type="EMBL" id="PDLM01000009">
    <property type="protein sequence ID" value="RDW69751.1"/>
    <property type="molecule type" value="Genomic_DNA"/>
</dbReference>
<evidence type="ECO:0000313" key="3">
    <source>
        <dbReference type="Proteomes" id="UP000256645"/>
    </source>
</evidence>